<dbReference type="RefSeq" id="XP_037873758.1">
    <property type="nucleotide sequence ID" value="XM_038017830.2"/>
</dbReference>
<feature type="signal peptide" evidence="1">
    <location>
        <begin position="1"/>
        <end position="15"/>
    </location>
</feature>
<dbReference type="AlphaFoldDB" id="A0A8R2M4F7"/>
<keyword evidence="3" id="KW-1185">Reference proteome</keyword>
<dbReference type="Proteomes" id="UP000005204">
    <property type="component" value="Unassembled WGS sequence"/>
</dbReference>
<evidence type="ECO:0008006" key="4">
    <source>
        <dbReference type="Google" id="ProtNLM"/>
    </source>
</evidence>
<proteinExistence type="predicted"/>
<reference evidence="2" key="2">
    <citation type="submission" date="2022-06" db="UniProtKB">
        <authorList>
            <consortium name="EnsemblMetazoa"/>
        </authorList>
    </citation>
    <scope>IDENTIFICATION</scope>
    <source>
        <strain evidence="2">p50T (Dazao)</strain>
    </source>
</reference>
<sequence>MKFFILALFVAAATTAPLDGNTGAFEVIVNGVPEGEALEIGHIVGIKLKEHVDNQLVANSDPLHPFTAASLAEAAAAAAEEAGLEPINPGEPEPIVIPEPVLPVRPPHPDPIVLPEPVFPVEPSEPVVPVEPSEPVIPVEPEPIDNPSVDPVVPEPVLPVEELPLPAPQVPNGEIFNDGVVQVTLNAPEDAGVFATVQTWFNLFVNYFSGGVQTSQQIV</sequence>
<evidence type="ECO:0000313" key="3">
    <source>
        <dbReference type="Proteomes" id="UP000005204"/>
    </source>
</evidence>
<organism evidence="2 3">
    <name type="scientific">Bombyx mori</name>
    <name type="common">Silk moth</name>
    <dbReference type="NCBI Taxonomy" id="7091"/>
    <lineage>
        <taxon>Eukaryota</taxon>
        <taxon>Metazoa</taxon>
        <taxon>Ecdysozoa</taxon>
        <taxon>Arthropoda</taxon>
        <taxon>Hexapoda</taxon>
        <taxon>Insecta</taxon>
        <taxon>Pterygota</taxon>
        <taxon>Neoptera</taxon>
        <taxon>Endopterygota</taxon>
        <taxon>Lepidoptera</taxon>
        <taxon>Glossata</taxon>
        <taxon>Ditrysia</taxon>
        <taxon>Bombycoidea</taxon>
        <taxon>Bombycidae</taxon>
        <taxon>Bombycinae</taxon>
        <taxon>Bombyx</taxon>
    </lineage>
</organism>
<keyword evidence="1" id="KW-0732">Signal</keyword>
<evidence type="ECO:0000256" key="1">
    <source>
        <dbReference type="SAM" id="SignalP"/>
    </source>
</evidence>
<dbReference type="KEGG" id="bmor:119630015"/>
<feature type="chain" id="PRO_5035740066" description="Cuticle protein" evidence="1">
    <location>
        <begin position="16"/>
        <end position="219"/>
    </location>
</feature>
<evidence type="ECO:0000313" key="2">
    <source>
        <dbReference type="EnsemblMetazoa" id="XP_037873758.1"/>
    </source>
</evidence>
<reference evidence="3" key="1">
    <citation type="journal article" date="2008" name="Insect Biochem. Mol. Biol.">
        <title>The genome of a lepidopteran model insect, the silkworm Bombyx mori.</title>
        <authorList>
            <consortium name="International Silkworm Genome Consortium"/>
        </authorList>
    </citation>
    <scope>NUCLEOTIDE SEQUENCE [LARGE SCALE GENOMIC DNA]</scope>
    <source>
        <strain evidence="3">p50T</strain>
    </source>
</reference>
<name>A0A8R2M4F7_BOMMO</name>
<accession>A0A8R2M4F7</accession>
<dbReference type="EnsemblMetazoa" id="XM_038017830.1">
    <property type="protein sequence ID" value="XP_037873758.1"/>
    <property type="gene ID" value="LOC119630015"/>
</dbReference>
<protein>
    <recommendedName>
        <fullName evidence="4">Cuticle protein</fullName>
    </recommendedName>
</protein>
<dbReference type="GeneID" id="119630015"/>